<evidence type="ECO:0000313" key="7">
    <source>
        <dbReference type="Proteomes" id="UP000505210"/>
    </source>
</evidence>
<feature type="repeat" description="TPR" evidence="4">
    <location>
        <begin position="177"/>
        <end position="210"/>
    </location>
</feature>
<dbReference type="Pfam" id="PF13424">
    <property type="entry name" value="TPR_12"/>
    <property type="match status" value="2"/>
</dbReference>
<dbReference type="PANTHER" id="PTHR45954:SF1">
    <property type="entry name" value="LD33695P"/>
    <property type="match status" value="1"/>
</dbReference>
<dbReference type="SMART" id="SM00028">
    <property type="entry name" value="TPR"/>
    <property type="match status" value="4"/>
</dbReference>
<dbReference type="GO" id="GO:0005938">
    <property type="term" value="C:cell cortex"/>
    <property type="evidence" value="ECO:0007669"/>
    <property type="project" value="TreeGrafter"/>
</dbReference>
<protein>
    <submittedName>
        <fullName evidence="6">Tetratricopeptide repeat protein</fullName>
    </submittedName>
</protein>
<dbReference type="GO" id="GO:0005092">
    <property type="term" value="F:GDP-dissociation inhibitor activity"/>
    <property type="evidence" value="ECO:0007669"/>
    <property type="project" value="TreeGrafter"/>
</dbReference>
<feature type="signal peptide" evidence="5">
    <location>
        <begin position="1"/>
        <end position="34"/>
    </location>
</feature>
<dbReference type="RefSeq" id="WP_172355685.1">
    <property type="nucleotide sequence ID" value="NZ_CP053661.1"/>
</dbReference>
<keyword evidence="3" id="KW-0677">Repeat</keyword>
<comment type="subcellular location">
    <subcellularLocation>
        <location evidence="1">Cytoplasm</location>
    </subcellularLocation>
</comment>
<dbReference type="Gene3D" id="1.25.40.10">
    <property type="entry name" value="Tetratricopeptide repeat domain"/>
    <property type="match status" value="1"/>
</dbReference>
<feature type="repeat" description="TPR" evidence="4">
    <location>
        <begin position="137"/>
        <end position="170"/>
    </location>
</feature>
<sequence length="238" mass="26548">MPRRLFTRCSSSSTRNLWLSLLLVLPLAALPSRAAAEPPPRLAQVYPSAQARLTEQADEQLQQGASQFQRRQWDTAEHLWQEALRLYRQAGNRVGEGRVLGNLAAIQEAIGRPQAALRLFQQSLAVAEEMGDRRGISFALSNLGFLHTRLGQYDEAIARLQVALPLVQQMGDREGEYDVLNQLGIVHRAQGRYDEAIAAFQQSLAIAQAEQSRAVGVRRMCWAIWATPTPSRATIRPL</sequence>
<dbReference type="InterPro" id="IPR019734">
    <property type="entry name" value="TPR_rpt"/>
</dbReference>
<keyword evidence="7" id="KW-1185">Reference proteome</keyword>
<dbReference type="Proteomes" id="UP000505210">
    <property type="component" value="Chromosome"/>
</dbReference>
<evidence type="ECO:0000256" key="5">
    <source>
        <dbReference type="SAM" id="SignalP"/>
    </source>
</evidence>
<dbReference type="SUPFAM" id="SSF48452">
    <property type="entry name" value="TPR-like"/>
    <property type="match status" value="1"/>
</dbReference>
<feature type="chain" id="PRO_5026657508" evidence="5">
    <location>
        <begin position="35"/>
        <end position="238"/>
    </location>
</feature>
<evidence type="ECO:0000256" key="2">
    <source>
        <dbReference type="ARBA" id="ARBA00022490"/>
    </source>
</evidence>
<evidence type="ECO:0000256" key="4">
    <source>
        <dbReference type="PROSITE-ProRule" id="PRU00339"/>
    </source>
</evidence>
<evidence type="ECO:0000313" key="6">
    <source>
        <dbReference type="EMBL" id="QKD82675.1"/>
    </source>
</evidence>
<keyword evidence="5" id="KW-0732">Signal</keyword>
<dbReference type="EMBL" id="CP053661">
    <property type="protein sequence ID" value="QKD82675.1"/>
    <property type="molecule type" value="Genomic_DNA"/>
</dbReference>
<proteinExistence type="predicted"/>
<evidence type="ECO:0000256" key="3">
    <source>
        <dbReference type="ARBA" id="ARBA00022737"/>
    </source>
</evidence>
<name>A0A6M8BJQ7_9CYAN</name>
<organism evidence="6 7">
    <name type="scientific">Thermoleptolyngbya sichuanensis A183</name>
    <dbReference type="NCBI Taxonomy" id="2737172"/>
    <lineage>
        <taxon>Bacteria</taxon>
        <taxon>Bacillati</taxon>
        <taxon>Cyanobacteriota</taxon>
        <taxon>Cyanophyceae</taxon>
        <taxon>Oculatellales</taxon>
        <taxon>Oculatellaceae</taxon>
        <taxon>Thermoleptolyngbya</taxon>
        <taxon>Thermoleptolyngbya sichuanensis</taxon>
    </lineage>
</organism>
<evidence type="ECO:0000256" key="1">
    <source>
        <dbReference type="ARBA" id="ARBA00004496"/>
    </source>
</evidence>
<reference evidence="6 7" key="1">
    <citation type="submission" date="2020-05" db="EMBL/GenBank/DDBJ databases">
        <title>Complete genome sequence of of a novel Thermoleptolyngbya strain isolated from hot springs of Ganzi, Sichuan China.</title>
        <authorList>
            <person name="Tang J."/>
            <person name="Daroch M."/>
            <person name="Li L."/>
            <person name="Waleron K."/>
            <person name="Waleron M."/>
            <person name="Waleron M."/>
        </authorList>
    </citation>
    <scope>NUCLEOTIDE SEQUENCE [LARGE SCALE GENOMIC DNA]</scope>
    <source>
        <strain evidence="6 7">PKUAC-SCTA183</strain>
    </source>
</reference>
<dbReference type="InterPro" id="IPR052386">
    <property type="entry name" value="GPSM"/>
</dbReference>
<gene>
    <name evidence="6" type="ORF">HPC62_11235</name>
</gene>
<dbReference type="KEGG" id="theu:HPC62_11235"/>
<dbReference type="PANTHER" id="PTHR45954">
    <property type="entry name" value="LD33695P"/>
    <property type="match status" value="1"/>
</dbReference>
<dbReference type="GO" id="GO:0001965">
    <property type="term" value="F:G-protein alpha-subunit binding"/>
    <property type="evidence" value="ECO:0007669"/>
    <property type="project" value="TreeGrafter"/>
</dbReference>
<dbReference type="InterPro" id="IPR011990">
    <property type="entry name" value="TPR-like_helical_dom_sf"/>
</dbReference>
<keyword evidence="2" id="KW-0963">Cytoplasm</keyword>
<accession>A0A6M8BJQ7</accession>
<dbReference type="AlphaFoldDB" id="A0A6M8BJQ7"/>
<dbReference type="PROSITE" id="PS50005">
    <property type="entry name" value="TPR"/>
    <property type="match status" value="2"/>
</dbReference>
<keyword evidence="4" id="KW-0802">TPR repeat</keyword>